<accession>A0A7W4H3I9</accession>
<dbReference type="PROSITE" id="PS51257">
    <property type="entry name" value="PROKAR_LIPOPROTEIN"/>
    <property type="match status" value="1"/>
</dbReference>
<dbReference type="AlphaFoldDB" id="A0A7W4H3I9"/>
<name>A0A7W4H3I9_9GAMM</name>
<proteinExistence type="predicted"/>
<evidence type="ECO:0000313" key="2">
    <source>
        <dbReference type="EMBL" id="MBB1519683.1"/>
    </source>
</evidence>
<organism evidence="2 3">
    <name type="scientific">Aquipseudomonas guryensis</name>
    <dbReference type="NCBI Taxonomy" id="2759165"/>
    <lineage>
        <taxon>Bacteria</taxon>
        <taxon>Pseudomonadati</taxon>
        <taxon>Pseudomonadota</taxon>
        <taxon>Gammaproteobacteria</taxon>
        <taxon>Pseudomonadales</taxon>
        <taxon>Pseudomonadaceae</taxon>
        <taxon>Aquipseudomonas</taxon>
    </lineage>
</organism>
<gene>
    <name evidence="2" type="ORF">H3H45_10575</name>
</gene>
<dbReference type="Proteomes" id="UP000581189">
    <property type="component" value="Unassembled WGS sequence"/>
</dbReference>
<comment type="caution">
    <text evidence="2">The sequence shown here is derived from an EMBL/GenBank/DDBJ whole genome shotgun (WGS) entry which is preliminary data.</text>
</comment>
<dbReference type="EMBL" id="JACJFN010000002">
    <property type="protein sequence ID" value="MBB1519683.1"/>
    <property type="molecule type" value="Genomic_DNA"/>
</dbReference>
<feature type="region of interest" description="Disordered" evidence="1">
    <location>
        <begin position="89"/>
        <end position="110"/>
    </location>
</feature>
<evidence type="ECO:0000256" key="1">
    <source>
        <dbReference type="SAM" id="MobiDB-lite"/>
    </source>
</evidence>
<evidence type="ECO:0000313" key="3">
    <source>
        <dbReference type="Proteomes" id="UP000581189"/>
    </source>
</evidence>
<protein>
    <submittedName>
        <fullName evidence="2">Uncharacterized protein</fullName>
    </submittedName>
</protein>
<keyword evidence="3" id="KW-1185">Reference proteome</keyword>
<dbReference type="RefSeq" id="WP_182833682.1">
    <property type="nucleotide sequence ID" value="NZ_JACJFN010000002.1"/>
</dbReference>
<reference evidence="2 3" key="1">
    <citation type="submission" date="2020-08" db="EMBL/GenBank/DDBJ databases">
        <authorList>
            <person name="Kim C.M."/>
        </authorList>
    </citation>
    <scope>NUCLEOTIDE SEQUENCE [LARGE SCALE GENOMIC DNA]</scope>
    <source>
        <strain evidence="2 3">SR9</strain>
    </source>
</reference>
<sequence length="110" mass="12044">MSRLGRHLPLALLLLLGGCSLGGIAPSVPTNVPQQAQNHPRFAPPPGGSSYWDGALGVYVLKGSRDLYYRERTYYRWADGWNWASNPHGPWQPTDASSVPAGLGQRYARP</sequence>